<name>A0A383E1B0_9ZZZZ</name>
<dbReference type="AlphaFoldDB" id="A0A383E1B0"/>
<evidence type="ECO:0000313" key="2">
    <source>
        <dbReference type="EMBL" id="SVE49898.1"/>
    </source>
</evidence>
<organism evidence="2">
    <name type="scientific">marine metagenome</name>
    <dbReference type="NCBI Taxonomy" id="408172"/>
    <lineage>
        <taxon>unclassified sequences</taxon>
        <taxon>metagenomes</taxon>
        <taxon>ecological metagenomes</taxon>
    </lineage>
</organism>
<proteinExistence type="predicted"/>
<accession>A0A383E1B0</accession>
<dbReference type="EMBL" id="UINC01221524">
    <property type="protein sequence ID" value="SVE49898.1"/>
    <property type="molecule type" value="Genomic_DNA"/>
</dbReference>
<sequence>MPQGVFSFLPSATLEAIPYNIMKQRNLFAVAIFLLMSSTTFVTAVEELDRYVPVSWESPT</sequence>
<keyword evidence="1" id="KW-0472">Membrane</keyword>
<evidence type="ECO:0000256" key="1">
    <source>
        <dbReference type="SAM" id="Phobius"/>
    </source>
</evidence>
<feature type="non-terminal residue" evidence="2">
    <location>
        <position position="60"/>
    </location>
</feature>
<keyword evidence="1" id="KW-0812">Transmembrane</keyword>
<gene>
    <name evidence="2" type="ORF">METZ01_LOCUS502752</name>
</gene>
<reference evidence="2" key="1">
    <citation type="submission" date="2018-05" db="EMBL/GenBank/DDBJ databases">
        <authorList>
            <person name="Lanie J.A."/>
            <person name="Ng W.-L."/>
            <person name="Kazmierczak K.M."/>
            <person name="Andrzejewski T.M."/>
            <person name="Davidsen T.M."/>
            <person name="Wayne K.J."/>
            <person name="Tettelin H."/>
            <person name="Glass J.I."/>
            <person name="Rusch D."/>
            <person name="Podicherti R."/>
            <person name="Tsui H.-C.T."/>
            <person name="Winkler M.E."/>
        </authorList>
    </citation>
    <scope>NUCLEOTIDE SEQUENCE</scope>
</reference>
<protein>
    <submittedName>
        <fullName evidence="2">Uncharacterized protein</fullName>
    </submittedName>
</protein>
<feature type="transmembrane region" description="Helical" evidence="1">
    <location>
        <begin position="27"/>
        <end position="45"/>
    </location>
</feature>
<keyword evidence="1" id="KW-1133">Transmembrane helix</keyword>